<gene>
    <name evidence="1" type="primary">orf165</name>
</gene>
<evidence type="ECO:0000313" key="1">
    <source>
        <dbReference type="EMBL" id="AUT19998.1"/>
    </source>
</evidence>
<name>A0A2I8BIF1_ORYCO</name>
<keyword evidence="1" id="KW-0496">Mitochondrion</keyword>
<geneLocation type="mitochondrion" evidence="1"/>
<protein>
    <submittedName>
        <fullName evidence="1">Orf165</fullName>
    </submittedName>
</protein>
<dbReference type="AlphaFoldDB" id="A0A2I8BIF1"/>
<dbReference type="EMBL" id="MG429050">
    <property type="protein sequence ID" value="AUT19998.1"/>
    <property type="molecule type" value="Genomic_DNA"/>
</dbReference>
<sequence length="168" mass="18636">MLGKALSPLCFVSFYLSSSLDETSTSMKAPPTTPPYPSHSSFRWSFIYPLIVLGTTIARSREFTGQTMSIEKGGSGGLVSVLRFTSTHFRTNSFLAIRTLHSISLASIHLFCSIIHQLLSYNSLSLAFSFVKVVLRWNRTTEGFQGQCPLLFPLKQAKKDLQSFALTS</sequence>
<accession>A0A2I8BIF1</accession>
<proteinExistence type="predicted"/>
<reference evidence="1" key="1">
    <citation type="submission" date="2017-11" db="EMBL/GenBank/DDBJ databases">
        <title>First de novo draft genome sequence of Oryza coarctata, the only halophytic species in the genus Oryza.</title>
        <authorList>
            <person name="Mondal T.K."/>
            <person name="Rawal H.C."/>
            <person name="Varshney D."/>
            <person name="Chowrasia S."/>
            <person name="Mazumder A."/>
        </authorList>
    </citation>
    <scope>NUCLEOTIDE SEQUENCE</scope>
</reference>
<organism evidence="1">
    <name type="scientific">Oryza coarctata</name>
    <name type="common">Wild rice</name>
    <name type="synonym">Porteresia coarctata</name>
    <dbReference type="NCBI Taxonomy" id="77588"/>
    <lineage>
        <taxon>Eukaryota</taxon>
        <taxon>Viridiplantae</taxon>
        <taxon>Streptophyta</taxon>
        <taxon>Embryophyta</taxon>
        <taxon>Tracheophyta</taxon>
        <taxon>Spermatophyta</taxon>
        <taxon>Magnoliopsida</taxon>
        <taxon>Liliopsida</taxon>
        <taxon>Poales</taxon>
        <taxon>Poaceae</taxon>
        <taxon>BOP clade</taxon>
        <taxon>Oryzoideae</taxon>
        <taxon>Oryzeae</taxon>
        <taxon>Oryzinae</taxon>
        <taxon>Oryza</taxon>
    </lineage>
</organism>